<dbReference type="EC" id="2.7.1.24" evidence="5 6"/>
<evidence type="ECO:0000256" key="5">
    <source>
        <dbReference type="HAMAP-Rule" id="MF_00376"/>
    </source>
</evidence>
<keyword evidence="3 5" id="KW-0067">ATP-binding</keyword>
<evidence type="ECO:0000256" key="2">
    <source>
        <dbReference type="ARBA" id="ARBA00022741"/>
    </source>
</evidence>
<comment type="caution">
    <text evidence="7">The sequence shown here is derived from an EMBL/GenBank/DDBJ whole genome shotgun (WGS) entry which is preliminary data.</text>
</comment>
<comment type="catalytic activity">
    <reaction evidence="5">
        <text>3'-dephospho-CoA + ATP = ADP + CoA + H(+)</text>
        <dbReference type="Rhea" id="RHEA:18245"/>
        <dbReference type="ChEBI" id="CHEBI:15378"/>
        <dbReference type="ChEBI" id="CHEBI:30616"/>
        <dbReference type="ChEBI" id="CHEBI:57287"/>
        <dbReference type="ChEBI" id="CHEBI:57328"/>
        <dbReference type="ChEBI" id="CHEBI:456216"/>
        <dbReference type="EC" id="2.7.1.24"/>
    </reaction>
</comment>
<evidence type="ECO:0000256" key="4">
    <source>
        <dbReference type="ARBA" id="ARBA00022993"/>
    </source>
</evidence>
<evidence type="ECO:0000256" key="1">
    <source>
        <dbReference type="ARBA" id="ARBA00009018"/>
    </source>
</evidence>
<evidence type="ECO:0000313" key="8">
    <source>
        <dbReference type="Proteomes" id="UP001200247"/>
    </source>
</evidence>
<dbReference type="PROSITE" id="PS51219">
    <property type="entry name" value="DPCK"/>
    <property type="match status" value="1"/>
</dbReference>
<comment type="similarity">
    <text evidence="1 5">Belongs to the CoaE family.</text>
</comment>
<dbReference type="EMBL" id="JAJAXM010000002">
    <property type="protein sequence ID" value="MCG9024604.1"/>
    <property type="molecule type" value="Genomic_DNA"/>
</dbReference>
<name>A0ABD4SP31_9NEIS</name>
<dbReference type="Gene3D" id="3.40.50.300">
    <property type="entry name" value="P-loop containing nucleotide triphosphate hydrolases"/>
    <property type="match status" value="1"/>
</dbReference>
<feature type="binding site" evidence="5">
    <location>
        <begin position="13"/>
        <end position="18"/>
    </location>
    <ligand>
        <name>ATP</name>
        <dbReference type="ChEBI" id="CHEBI:30616"/>
    </ligand>
</feature>
<proteinExistence type="inferred from homology"/>
<keyword evidence="4 5" id="KW-0173">Coenzyme A biosynthesis</keyword>
<dbReference type="InterPro" id="IPR001977">
    <property type="entry name" value="Depp_CoAkinase"/>
</dbReference>
<dbReference type="NCBIfam" id="TIGR00152">
    <property type="entry name" value="dephospho-CoA kinase"/>
    <property type="match status" value="1"/>
</dbReference>
<evidence type="ECO:0000313" key="7">
    <source>
        <dbReference type="EMBL" id="MCG9024604.1"/>
    </source>
</evidence>
<dbReference type="InterPro" id="IPR027417">
    <property type="entry name" value="P-loop_NTPase"/>
</dbReference>
<dbReference type="Proteomes" id="UP001200247">
    <property type="component" value="Unassembled WGS sequence"/>
</dbReference>
<sequence>MAASVIGLTGGIGSGKSAVAEEFARLGICVVDADAIAHALTAPGGAAMPLLQQAFGTEVVRADGALDREVMRARVFSDPVARERLNALLHPLIAEEALRELAAARSPYVVLMVPLLFESGRFAGLCQRVLVVDCPEQVQIERVRQRSGLAAEQVVAIMAAQLSRADRLARADDVIDNSGARDSLPAQVAGLHRSYLQLSRQPSCSS</sequence>
<dbReference type="AlphaFoldDB" id="A0ABD4SP31"/>
<keyword evidence="5" id="KW-0963">Cytoplasm</keyword>
<accession>A0ABD4SP31</accession>
<dbReference type="GO" id="GO:0015937">
    <property type="term" value="P:coenzyme A biosynthetic process"/>
    <property type="evidence" value="ECO:0007669"/>
    <property type="project" value="UniProtKB-UniRule"/>
</dbReference>
<keyword evidence="5 7" id="KW-0418">Kinase</keyword>
<dbReference type="PANTHER" id="PTHR10695:SF46">
    <property type="entry name" value="BIFUNCTIONAL COENZYME A SYNTHASE-RELATED"/>
    <property type="match status" value="1"/>
</dbReference>
<dbReference type="GO" id="GO:0005524">
    <property type="term" value="F:ATP binding"/>
    <property type="evidence" value="ECO:0007669"/>
    <property type="project" value="UniProtKB-UniRule"/>
</dbReference>
<dbReference type="Pfam" id="PF01121">
    <property type="entry name" value="CoaE"/>
    <property type="match status" value="1"/>
</dbReference>
<dbReference type="PANTHER" id="PTHR10695">
    <property type="entry name" value="DEPHOSPHO-COA KINASE-RELATED"/>
    <property type="match status" value="1"/>
</dbReference>
<evidence type="ECO:0000256" key="6">
    <source>
        <dbReference type="NCBIfam" id="TIGR00152"/>
    </source>
</evidence>
<comment type="function">
    <text evidence="5">Catalyzes the phosphorylation of the 3'-hydroxyl group of dephosphocoenzyme A to form coenzyme A.</text>
</comment>
<keyword evidence="5 7" id="KW-0808">Transferase</keyword>
<protein>
    <recommendedName>
        <fullName evidence="5 6">Dephospho-CoA kinase</fullName>
        <ecNumber evidence="5 6">2.7.1.24</ecNumber>
    </recommendedName>
    <alternativeName>
        <fullName evidence="5">Dephosphocoenzyme A kinase</fullName>
    </alternativeName>
</protein>
<comment type="subcellular location">
    <subcellularLocation>
        <location evidence="5">Cytoplasm</location>
    </subcellularLocation>
</comment>
<dbReference type="GO" id="GO:0005737">
    <property type="term" value="C:cytoplasm"/>
    <property type="evidence" value="ECO:0007669"/>
    <property type="project" value="UniProtKB-SubCell"/>
</dbReference>
<dbReference type="GO" id="GO:0004140">
    <property type="term" value="F:dephospho-CoA kinase activity"/>
    <property type="evidence" value="ECO:0007669"/>
    <property type="project" value="UniProtKB-UniRule"/>
</dbReference>
<dbReference type="RefSeq" id="WP_088860128.1">
    <property type="nucleotide sequence ID" value="NZ_CP022115.1"/>
</dbReference>
<dbReference type="CDD" id="cd02022">
    <property type="entry name" value="DPCK"/>
    <property type="match status" value="1"/>
</dbReference>
<gene>
    <name evidence="5 7" type="primary">coaE</name>
    <name evidence="7" type="ORF">LH440_01550</name>
</gene>
<organism evidence="7 8">
    <name type="scientific">Laribacter hongkongensis</name>
    <dbReference type="NCBI Taxonomy" id="168471"/>
    <lineage>
        <taxon>Bacteria</taxon>
        <taxon>Pseudomonadati</taxon>
        <taxon>Pseudomonadota</taxon>
        <taxon>Betaproteobacteria</taxon>
        <taxon>Neisseriales</taxon>
        <taxon>Aquaspirillaceae</taxon>
        <taxon>Laribacter</taxon>
    </lineage>
</organism>
<reference evidence="7 8" key="1">
    <citation type="submission" date="2021-10" db="EMBL/GenBank/DDBJ databases">
        <title>Whole-genome sequencing analysis of Laribacter hongkongensis: virulence gene profiles, carbohydrate-active enzyme prediction, and antimicrobial resistance characterization.</title>
        <authorList>
            <person name="Yuan P."/>
            <person name="Zhan Y."/>
            <person name="Chen D."/>
        </authorList>
    </citation>
    <scope>NUCLEOTIDE SEQUENCE [LARGE SCALE GENOMIC DNA]</scope>
    <source>
        <strain evidence="7 8">W67</strain>
    </source>
</reference>
<comment type="pathway">
    <text evidence="5">Cofactor biosynthesis; coenzyme A biosynthesis; CoA from (R)-pantothenate: step 5/5.</text>
</comment>
<dbReference type="HAMAP" id="MF_00376">
    <property type="entry name" value="Dephospho_CoA_kinase"/>
    <property type="match status" value="1"/>
</dbReference>
<keyword evidence="2 5" id="KW-0547">Nucleotide-binding</keyword>
<evidence type="ECO:0000256" key="3">
    <source>
        <dbReference type="ARBA" id="ARBA00022840"/>
    </source>
</evidence>
<dbReference type="SUPFAM" id="SSF52540">
    <property type="entry name" value="P-loop containing nucleoside triphosphate hydrolases"/>
    <property type="match status" value="1"/>
</dbReference>